<comment type="similarity">
    <text evidence="2">Belongs to the class-I pyridoxal-phosphate-dependent aminotransferase family.</text>
</comment>
<reference evidence="7 8" key="1">
    <citation type="submission" date="2022-06" db="EMBL/GenBank/DDBJ databases">
        <title>Genomic Encyclopedia of Archaeal and Bacterial Type Strains, Phase II (KMG-II): from individual species to whole genera.</title>
        <authorList>
            <person name="Goeker M."/>
        </authorList>
    </citation>
    <scope>NUCLEOTIDE SEQUENCE [LARGE SCALE GENOMIC DNA]</scope>
    <source>
        <strain evidence="7 8">DSM 45037</strain>
    </source>
</reference>
<dbReference type="RefSeq" id="WP_253655578.1">
    <property type="nucleotide sequence ID" value="NZ_BAAAOE010000005.1"/>
</dbReference>
<evidence type="ECO:0000256" key="3">
    <source>
        <dbReference type="ARBA" id="ARBA00022576"/>
    </source>
</evidence>
<sequence length="396" mass="41743">MAFPRPGPLAPAPSARSDIAMFHVMDVLAAGAARRDAGLEVVSLAAGQPSTPAPEPVRRAVREAIDADLLGYTESSGTAAIRGAIAGHHRRRYGLDVNASDVIVTTGSSGAFTLIFLAAFSPGDRVVLLRPGYPAYRNALSALGCEVVELDCGAEADYRLTVDMLDALGEPPAGLIVASPANPTGTIIPPDDLAALARWCEDRGTLLISDEIYHGIEHPGAPATSCAWSTSREAVVMGSMSKYFCMTGWRLGWMLVPQRYRRAVERLTANLTICPPTLSQIAAVAAFDDVSLAECDAHVARYTANRDALIAGLADLGVTEIAPPDGAFYLYADVGHVTDDSLAWCRQVLASTGVAIAPGVDFDTVRGSRTIRLSFAGDRSDIARGLELLAPVLTRG</sequence>
<dbReference type="Gene3D" id="3.40.640.10">
    <property type="entry name" value="Type I PLP-dependent aspartate aminotransferase-like (Major domain)"/>
    <property type="match status" value="1"/>
</dbReference>
<dbReference type="Pfam" id="PF00155">
    <property type="entry name" value="Aminotran_1_2"/>
    <property type="match status" value="1"/>
</dbReference>
<dbReference type="InterPro" id="IPR015424">
    <property type="entry name" value="PyrdxlP-dep_Trfase"/>
</dbReference>
<dbReference type="PANTHER" id="PTHR46383:SF2">
    <property type="entry name" value="AMINOTRANSFERASE"/>
    <property type="match status" value="1"/>
</dbReference>
<dbReference type="InterPro" id="IPR050596">
    <property type="entry name" value="AspAT/PAT-like"/>
</dbReference>
<dbReference type="GO" id="GO:0008483">
    <property type="term" value="F:transaminase activity"/>
    <property type="evidence" value="ECO:0007669"/>
    <property type="project" value="UniProtKB-KW"/>
</dbReference>
<gene>
    <name evidence="7" type="ORF">LX12_003197</name>
</gene>
<dbReference type="InterPro" id="IPR015421">
    <property type="entry name" value="PyrdxlP-dep_Trfase_major"/>
</dbReference>
<evidence type="ECO:0000313" key="8">
    <source>
        <dbReference type="Proteomes" id="UP001205740"/>
    </source>
</evidence>
<comment type="caution">
    <text evidence="7">The sequence shown here is derived from an EMBL/GenBank/DDBJ whole genome shotgun (WGS) entry which is preliminary data.</text>
</comment>
<keyword evidence="8" id="KW-1185">Reference proteome</keyword>
<name>A0ABT1H866_9NOCA</name>
<dbReference type="SUPFAM" id="SSF53383">
    <property type="entry name" value="PLP-dependent transferases"/>
    <property type="match status" value="1"/>
</dbReference>
<evidence type="ECO:0000256" key="2">
    <source>
        <dbReference type="ARBA" id="ARBA00007441"/>
    </source>
</evidence>
<organism evidence="7 8">
    <name type="scientific">Williamsia serinedens</name>
    <dbReference type="NCBI Taxonomy" id="391736"/>
    <lineage>
        <taxon>Bacteria</taxon>
        <taxon>Bacillati</taxon>
        <taxon>Actinomycetota</taxon>
        <taxon>Actinomycetes</taxon>
        <taxon>Mycobacteriales</taxon>
        <taxon>Nocardiaceae</taxon>
        <taxon>Williamsia</taxon>
    </lineage>
</organism>
<evidence type="ECO:0000256" key="4">
    <source>
        <dbReference type="ARBA" id="ARBA00022679"/>
    </source>
</evidence>
<keyword evidence="5" id="KW-0663">Pyridoxal phosphate</keyword>
<evidence type="ECO:0000313" key="7">
    <source>
        <dbReference type="EMBL" id="MCP2161993.1"/>
    </source>
</evidence>
<dbReference type="EMBL" id="JAMTCG010000006">
    <property type="protein sequence ID" value="MCP2161993.1"/>
    <property type="molecule type" value="Genomic_DNA"/>
</dbReference>
<evidence type="ECO:0000256" key="1">
    <source>
        <dbReference type="ARBA" id="ARBA00001933"/>
    </source>
</evidence>
<dbReference type="Proteomes" id="UP001205740">
    <property type="component" value="Unassembled WGS sequence"/>
</dbReference>
<evidence type="ECO:0000256" key="5">
    <source>
        <dbReference type="ARBA" id="ARBA00022898"/>
    </source>
</evidence>
<feature type="domain" description="Aminotransferase class I/classII large" evidence="6">
    <location>
        <begin position="41"/>
        <end position="387"/>
    </location>
</feature>
<evidence type="ECO:0000259" key="6">
    <source>
        <dbReference type="Pfam" id="PF00155"/>
    </source>
</evidence>
<dbReference type="InterPro" id="IPR004839">
    <property type="entry name" value="Aminotransferase_I/II_large"/>
</dbReference>
<dbReference type="CDD" id="cd00609">
    <property type="entry name" value="AAT_like"/>
    <property type="match status" value="1"/>
</dbReference>
<accession>A0ABT1H866</accession>
<dbReference type="PANTHER" id="PTHR46383">
    <property type="entry name" value="ASPARTATE AMINOTRANSFERASE"/>
    <property type="match status" value="1"/>
</dbReference>
<protein>
    <submittedName>
        <fullName evidence="7">Aspartate/methionine/tyrosine aminotransferase</fullName>
    </submittedName>
</protein>
<comment type="cofactor">
    <cofactor evidence="1">
        <name>pyridoxal 5'-phosphate</name>
        <dbReference type="ChEBI" id="CHEBI:597326"/>
    </cofactor>
</comment>
<proteinExistence type="inferred from homology"/>
<keyword evidence="3 7" id="KW-0032">Aminotransferase</keyword>
<keyword evidence="4" id="KW-0808">Transferase</keyword>